<sequence length="88" mass="9592">MPAWALQLVLFVGRIVLRVAMDKQLRQTVTTAIVTAEQQGGDGQQKMSKVLEQVKASGIQAVQQATEPELRSVIEMLLPKVVGKVNHG</sequence>
<accession>A0A2S5KSV9</accession>
<evidence type="ECO:0000313" key="1">
    <source>
        <dbReference type="EMBL" id="PPC77924.1"/>
    </source>
</evidence>
<gene>
    <name evidence="1" type="ORF">C4K68_07715</name>
</gene>
<protein>
    <submittedName>
        <fullName evidence="1">Uncharacterized protein</fullName>
    </submittedName>
</protein>
<dbReference type="Proteomes" id="UP000238196">
    <property type="component" value="Unassembled WGS sequence"/>
</dbReference>
<dbReference type="EMBL" id="PRLP01000023">
    <property type="protein sequence ID" value="PPC77924.1"/>
    <property type="molecule type" value="Genomic_DNA"/>
</dbReference>
<name>A0A2S5KSV9_9PROT</name>
<organism evidence="1 2">
    <name type="scientific">Proteobacteria bacterium 228</name>
    <dbReference type="NCBI Taxonomy" id="2083153"/>
    <lineage>
        <taxon>Bacteria</taxon>
        <taxon>Pseudomonadati</taxon>
        <taxon>Pseudomonadota</taxon>
    </lineage>
</organism>
<reference evidence="1 2" key="1">
    <citation type="submission" date="2018-02" db="EMBL/GenBank/DDBJ databases">
        <title>novel marine gammaproteobacteria from coastal saline agro ecosystem.</title>
        <authorList>
            <person name="Krishnan R."/>
            <person name="Ramesh Kumar N."/>
        </authorList>
    </citation>
    <scope>NUCLEOTIDE SEQUENCE [LARGE SCALE GENOMIC DNA]</scope>
    <source>
        <strain evidence="1 2">228</strain>
    </source>
</reference>
<proteinExistence type="predicted"/>
<evidence type="ECO:0000313" key="2">
    <source>
        <dbReference type="Proteomes" id="UP000238196"/>
    </source>
</evidence>
<dbReference type="AlphaFoldDB" id="A0A2S5KSV9"/>
<comment type="caution">
    <text evidence="1">The sequence shown here is derived from an EMBL/GenBank/DDBJ whole genome shotgun (WGS) entry which is preliminary data.</text>
</comment>